<reference evidence="2 3" key="1">
    <citation type="submission" date="2014-04" db="EMBL/GenBank/DDBJ databases">
        <authorList>
            <consortium name="DOE Joint Genome Institute"/>
            <person name="Kuo A."/>
            <person name="Kohler A."/>
            <person name="Costa M.D."/>
            <person name="Nagy L.G."/>
            <person name="Floudas D."/>
            <person name="Copeland A."/>
            <person name="Barry K.W."/>
            <person name="Cichocki N."/>
            <person name="Veneault-Fourrey C."/>
            <person name="LaButti K."/>
            <person name="Lindquist E.A."/>
            <person name="Lipzen A."/>
            <person name="Lundell T."/>
            <person name="Morin E."/>
            <person name="Murat C."/>
            <person name="Sun H."/>
            <person name="Tunlid A."/>
            <person name="Henrissat B."/>
            <person name="Grigoriev I.V."/>
            <person name="Hibbett D.S."/>
            <person name="Martin F."/>
            <person name="Nordberg H.P."/>
            <person name="Cantor M.N."/>
            <person name="Hua S.X."/>
        </authorList>
    </citation>
    <scope>NUCLEOTIDE SEQUENCE [LARGE SCALE GENOMIC DNA]</scope>
    <source>
        <strain evidence="2 3">Marx 270</strain>
    </source>
</reference>
<sequence>MSSLGKCLTLSGEGRAEKMCRWSVLVPRLLDRWPFQIRQLPLQACPLILIALPCAEVLCGVVMTCEKRKVT</sequence>
<dbReference type="EMBL" id="KN831952">
    <property type="protein sequence ID" value="KIO10408.1"/>
    <property type="molecule type" value="Genomic_DNA"/>
</dbReference>
<keyword evidence="1" id="KW-0472">Membrane</keyword>
<dbReference type="InParanoid" id="A0A0C3JML5"/>
<evidence type="ECO:0000313" key="2">
    <source>
        <dbReference type="EMBL" id="KIO10408.1"/>
    </source>
</evidence>
<keyword evidence="3" id="KW-1185">Reference proteome</keyword>
<keyword evidence="1" id="KW-0812">Transmembrane</keyword>
<name>A0A0C3JML5_PISTI</name>
<gene>
    <name evidence="2" type="ORF">M404DRAFT_905961</name>
</gene>
<feature type="transmembrane region" description="Helical" evidence="1">
    <location>
        <begin position="40"/>
        <end position="65"/>
    </location>
</feature>
<dbReference type="AlphaFoldDB" id="A0A0C3JML5"/>
<dbReference type="HOGENOM" id="CLU_2741099_0_0_1"/>
<evidence type="ECO:0000256" key="1">
    <source>
        <dbReference type="SAM" id="Phobius"/>
    </source>
</evidence>
<evidence type="ECO:0000313" key="3">
    <source>
        <dbReference type="Proteomes" id="UP000054217"/>
    </source>
</evidence>
<keyword evidence="1" id="KW-1133">Transmembrane helix</keyword>
<organism evidence="2 3">
    <name type="scientific">Pisolithus tinctorius Marx 270</name>
    <dbReference type="NCBI Taxonomy" id="870435"/>
    <lineage>
        <taxon>Eukaryota</taxon>
        <taxon>Fungi</taxon>
        <taxon>Dikarya</taxon>
        <taxon>Basidiomycota</taxon>
        <taxon>Agaricomycotina</taxon>
        <taxon>Agaricomycetes</taxon>
        <taxon>Agaricomycetidae</taxon>
        <taxon>Boletales</taxon>
        <taxon>Sclerodermatineae</taxon>
        <taxon>Pisolithaceae</taxon>
        <taxon>Pisolithus</taxon>
    </lineage>
</organism>
<protein>
    <submittedName>
        <fullName evidence="2">Uncharacterized protein</fullName>
    </submittedName>
</protein>
<dbReference type="Proteomes" id="UP000054217">
    <property type="component" value="Unassembled WGS sequence"/>
</dbReference>
<accession>A0A0C3JML5</accession>
<proteinExistence type="predicted"/>
<reference evidence="3" key="2">
    <citation type="submission" date="2015-01" db="EMBL/GenBank/DDBJ databases">
        <title>Evolutionary Origins and Diversification of the Mycorrhizal Mutualists.</title>
        <authorList>
            <consortium name="DOE Joint Genome Institute"/>
            <consortium name="Mycorrhizal Genomics Consortium"/>
            <person name="Kohler A."/>
            <person name="Kuo A."/>
            <person name="Nagy L.G."/>
            <person name="Floudas D."/>
            <person name="Copeland A."/>
            <person name="Barry K.W."/>
            <person name="Cichocki N."/>
            <person name="Veneault-Fourrey C."/>
            <person name="LaButti K."/>
            <person name="Lindquist E.A."/>
            <person name="Lipzen A."/>
            <person name="Lundell T."/>
            <person name="Morin E."/>
            <person name="Murat C."/>
            <person name="Riley R."/>
            <person name="Ohm R."/>
            <person name="Sun H."/>
            <person name="Tunlid A."/>
            <person name="Henrissat B."/>
            <person name="Grigoriev I.V."/>
            <person name="Hibbett D.S."/>
            <person name="Martin F."/>
        </authorList>
    </citation>
    <scope>NUCLEOTIDE SEQUENCE [LARGE SCALE GENOMIC DNA]</scope>
    <source>
        <strain evidence="3">Marx 270</strain>
    </source>
</reference>